<evidence type="ECO:0000313" key="7">
    <source>
        <dbReference type="Proteomes" id="UP000185151"/>
    </source>
</evidence>
<organism evidence="6 7">
    <name type="scientific">Paraburkholderia phenazinium</name>
    <dbReference type="NCBI Taxonomy" id="60549"/>
    <lineage>
        <taxon>Bacteria</taxon>
        <taxon>Pseudomonadati</taxon>
        <taxon>Pseudomonadota</taxon>
        <taxon>Betaproteobacteria</taxon>
        <taxon>Burkholderiales</taxon>
        <taxon>Burkholderiaceae</taxon>
        <taxon>Paraburkholderia</taxon>
    </lineage>
</organism>
<feature type="region of interest" description="Disordered" evidence="4">
    <location>
        <begin position="239"/>
        <end position="259"/>
    </location>
</feature>
<dbReference type="PROSITE" id="PS50949">
    <property type="entry name" value="HTH_GNTR"/>
    <property type="match status" value="1"/>
</dbReference>
<dbReference type="OrthoDB" id="9799812at2"/>
<dbReference type="Pfam" id="PF07729">
    <property type="entry name" value="FCD"/>
    <property type="match status" value="1"/>
</dbReference>
<dbReference type="PANTHER" id="PTHR43537">
    <property type="entry name" value="TRANSCRIPTIONAL REGULATOR, GNTR FAMILY"/>
    <property type="match status" value="1"/>
</dbReference>
<dbReference type="SMART" id="SM00895">
    <property type="entry name" value="FCD"/>
    <property type="match status" value="1"/>
</dbReference>
<dbReference type="InterPro" id="IPR008920">
    <property type="entry name" value="TF_FadR/GntR_C"/>
</dbReference>
<dbReference type="InterPro" id="IPR036388">
    <property type="entry name" value="WH-like_DNA-bd_sf"/>
</dbReference>
<protein>
    <submittedName>
        <fullName evidence="6">Transcriptional regulator, GntR family</fullName>
    </submittedName>
</protein>
<accession>A0A1N6INJ1</accession>
<name>A0A1N6INJ1_9BURK</name>
<dbReference type="InterPro" id="IPR000524">
    <property type="entry name" value="Tscrpt_reg_HTH_GntR"/>
</dbReference>
<dbReference type="Proteomes" id="UP000185151">
    <property type="component" value="Unassembled WGS sequence"/>
</dbReference>
<evidence type="ECO:0000256" key="1">
    <source>
        <dbReference type="ARBA" id="ARBA00023015"/>
    </source>
</evidence>
<gene>
    <name evidence="6" type="ORF">SAMN05444165_2332</name>
</gene>
<keyword evidence="1" id="KW-0805">Transcription regulation</keyword>
<evidence type="ECO:0000256" key="4">
    <source>
        <dbReference type="SAM" id="MobiDB-lite"/>
    </source>
</evidence>
<dbReference type="Pfam" id="PF00392">
    <property type="entry name" value="GntR"/>
    <property type="match status" value="1"/>
</dbReference>
<dbReference type="InterPro" id="IPR011711">
    <property type="entry name" value="GntR_C"/>
</dbReference>
<dbReference type="Gene3D" id="1.20.120.530">
    <property type="entry name" value="GntR ligand-binding domain-like"/>
    <property type="match status" value="1"/>
</dbReference>
<keyword evidence="7" id="KW-1185">Reference proteome</keyword>
<dbReference type="SMART" id="SM00345">
    <property type="entry name" value="HTH_GNTR"/>
    <property type="match status" value="1"/>
</dbReference>
<dbReference type="Gene3D" id="1.10.10.10">
    <property type="entry name" value="Winged helix-like DNA-binding domain superfamily/Winged helix DNA-binding domain"/>
    <property type="match status" value="1"/>
</dbReference>
<dbReference type="SUPFAM" id="SSF48008">
    <property type="entry name" value="GntR ligand-binding domain-like"/>
    <property type="match status" value="1"/>
</dbReference>
<dbReference type="GO" id="GO:0003677">
    <property type="term" value="F:DNA binding"/>
    <property type="evidence" value="ECO:0007669"/>
    <property type="project" value="UniProtKB-KW"/>
</dbReference>
<proteinExistence type="predicted"/>
<evidence type="ECO:0000256" key="2">
    <source>
        <dbReference type="ARBA" id="ARBA00023125"/>
    </source>
</evidence>
<dbReference type="CDD" id="cd07377">
    <property type="entry name" value="WHTH_GntR"/>
    <property type="match status" value="1"/>
</dbReference>
<reference evidence="6 7" key="1">
    <citation type="submission" date="2016-11" db="EMBL/GenBank/DDBJ databases">
        <authorList>
            <person name="Jaros S."/>
            <person name="Januszkiewicz K."/>
            <person name="Wedrychowicz H."/>
        </authorList>
    </citation>
    <scope>NUCLEOTIDE SEQUENCE [LARGE SCALE GENOMIC DNA]</scope>
    <source>
        <strain evidence="6 7">GAS95</strain>
    </source>
</reference>
<dbReference type="EMBL" id="FSRU01000001">
    <property type="protein sequence ID" value="SIO33638.1"/>
    <property type="molecule type" value="Genomic_DNA"/>
</dbReference>
<keyword evidence="2" id="KW-0238">DNA-binding</keyword>
<dbReference type="RefSeq" id="WP_074295801.1">
    <property type="nucleotide sequence ID" value="NZ_FSRU01000001.1"/>
</dbReference>
<keyword evidence="3" id="KW-0804">Transcription</keyword>
<dbReference type="AlphaFoldDB" id="A0A1N6INJ1"/>
<dbReference type="InterPro" id="IPR036390">
    <property type="entry name" value="WH_DNA-bd_sf"/>
</dbReference>
<evidence type="ECO:0000259" key="5">
    <source>
        <dbReference type="PROSITE" id="PS50949"/>
    </source>
</evidence>
<evidence type="ECO:0000313" key="6">
    <source>
        <dbReference type="EMBL" id="SIO33638.1"/>
    </source>
</evidence>
<dbReference type="SUPFAM" id="SSF46785">
    <property type="entry name" value="Winged helix' DNA-binding domain"/>
    <property type="match status" value="1"/>
</dbReference>
<dbReference type="PANTHER" id="PTHR43537:SF41">
    <property type="entry name" value="TRANSCRIPTIONAL REGULATORY PROTEIN"/>
    <property type="match status" value="1"/>
</dbReference>
<evidence type="ECO:0000256" key="3">
    <source>
        <dbReference type="ARBA" id="ARBA00023163"/>
    </source>
</evidence>
<sequence length="259" mass="28271">MNDATDGFPLDSAPRVPFLPVTVTPRASTSRVIADALRTAIVEGTLAPGAPLRQDAIARHFSVSAIPVREALRQLESEGWAKVAVHKGATVAPLSAEEAREIYEIRSALESLAIGLAIPRHTAATLREAETLCRAAEAELDPALYVARNEAFHMSLYAPAARSQLEEMITTLHRRGERYLRLKFGLPVYKDESDREHTAILDAVRRGDIEAARSLVAAHLLGTGELLYRFLTERAQAEAAQANGRKPRAKRARPAPTES</sequence>
<feature type="domain" description="HTH gntR-type" evidence="5">
    <location>
        <begin position="27"/>
        <end position="94"/>
    </location>
</feature>
<dbReference type="GO" id="GO:0003700">
    <property type="term" value="F:DNA-binding transcription factor activity"/>
    <property type="evidence" value="ECO:0007669"/>
    <property type="project" value="InterPro"/>
</dbReference>